<dbReference type="GO" id="GO:0005788">
    <property type="term" value="C:endoplasmic reticulum lumen"/>
    <property type="evidence" value="ECO:0007669"/>
    <property type="project" value="UniProtKB-SubCell"/>
</dbReference>
<comment type="subcellular location">
    <subcellularLocation>
        <location evidence="2">Endoplasmic reticulum lumen</location>
    </subcellularLocation>
    <subcellularLocation>
        <location evidence="1">Lysosome lumen</location>
    </subcellularLocation>
    <subcellularLocation>
        <location evidence="3">Secreted</location>
    </subcellularLocation>
</comment>
<dbReference type="GO" id="GO:0004519">
    <property type="term" value="F:endonuclease activity"/>
    <property type="evidence" value="ECO:0007669"/>
    <property type="project" value="UniProtKB-KW"/>
</dbReference>
<evidence type="ECO:0000256" key="12">
    <source>
        <dbReference type="ARBA" id="ARBA00023228"/>
    </source>
</evidence>
<evidence type="ECO:0000313" key="20">
    <source>
        <dbReference type="Proteomes" id="UP001557470"/>
    </source>
</evidence>
<gene>
    <name evidence="19" type="ORF">UPYG_G00327400</name>
</gene>
<keyword evidence="11" id="KW-0325">Glycoprotein</keyword>
<organism evidence="19 20">
    <name type="scientific">Umbra pygmaea</name>
    <name type="common">Eastern mudminnow</name>
    <dbReference type="NCBI Taxonomy" id="75934"/>
    <lineage>
        <taxon>Eukaryota</taxon>
        <taxon>Metazoa</taxon>
        <taxon>Chordata</taxon>
        <taxon>Craniata</taxon>
        <taxon>Vertebrata</taxon>
        <taxon>Euteleostomi</taxon>
        <taxon>Actinopterygii</taxon>
        <taxon>Neopterygii</taxon>
        <taxon>Teleostei</taxon>
        <taxon>Protacanthopterygii</taxon>
        <taxon>Esociformes</taxon>
        <taxon>Umbridae</taxon>
        <taxon>Umbra</taxon>
    </lineage>
</organism>
<dbReference type="InterPro" id="IPR033130">
    <property type="entry name" value="RNase_T2_His_AS_2"/>
</dbReference>
<dbReference type="InterPro" id="IPR001568">
    <property type="entry name" value="RNase_T2-like"/>
</dbReference>
<dbReference type="GO" id="GO:0016829">
    <property type="term" value="F:lyase activity"/>
    <property type="evidence" value="ECO:0007669"/>
    <property type="project" value="UniProtKB-KW"/>
</dbReference>
<evidence type="ECO:0000256" key="5">
    <source>
        <dbReference type="ARBA" id="ARBA00022525"/>
    </source>
</evidence>
<accession>A0ABD0WLX7</accession>
<keyword evidence="10" id="KW-1015">Disulfide bond</keyword>
<name>A0ABD0WLX7_UMBPY</name>
<keyword evidence="12" id="KW-0458">Lysosome</keyword>
<comment type="catalytic activity">
    <reaction evidence="14">
        <text>a guanylyl-uridine-RNA = a 3'-end 2',3'-cyclophospho-GMP-RNA + a 5'-end dephospho-uridine-RNA</text>
        <dbReference type="Rhea" id="RHEA:81323"/>
        <dbReference type="Rhea" id="RHEA-COMP:17356"/>
        <dbReference type="Rhea" id="RHEA-COMP:19658"/>
        <dbReference type="Rhea" id="RHEA-COMP:19659"/>
        <dbReference type="ChEBI" id="CHEBI:173224"/>
        <dbReference type="ChEBI" id="CHEBI:231849"/>
        <dbReference type="ChEBI" id="CHEBI:231850"/>
    </reaction>
</comment>
<dbReference type="Gene3D" id="3.90.730.10">
    <property type="entry name" value="Ribonuclease T2-like"/>
    <property type="match status" value="1"/>
</dbReference>
<dbReference type="PROSITE" id="PS00531">
    <property type="entry name" value="RNASE_T2_2"/>
    <property type="match status" value="1"/>
</dbReference>
<evidence type="ECO:0000256" key="10">
    <source>
        <dbReference type="ARBA" id="ARBA00023157"/>
    </source>
</evidence>
<feature type="chain" id="PRO_5044825411" evidence="18">
    <location>
        <begin position="24"/>
        <end position="243"/>
    </location>
</feature>
<reference evidence="19 20" key="1">
    <citation type="submission" date="2024-06" db="EMBL/GenBank/DDBJ databases">
        <authorList>
            <person name="Pan Q."/>
            <person name="Wen M."/>
            <person name="Jouanno E."/>
            <person name="Zahm M."/>
            <person name="Klopp C."/>
            <person name="Cabau C."/>
            <person name="Louis A."/>
            <person name="Berthelot C."/>
            <person name="Parey E."/>
            <person name="Roest Crollius H."/>
            <person name="Montfort J."/>
            <person name="Robinson-Rechavi M."/>
            <person name="Bouchez O."/>
            <person name="Lampietro C."/>
            <person name="Lopez Roques C."/>
            <person name="Donnadieu C."/>
            <person name="Postlethwait J."/>
            <person name="Bobe J."/>
            <person name="Verreycken H."/>
            <person name="Guiguen Y."/>
        </authorList>
    </citation>
    <scope>NUCLEOTIDE SEQUENCE [LARGE SCALE GENOMIC DNA]</scope>
    <source>
        <strain evidence="19">Up_M1</strain>
        <tissue evidence="19">Testis</tissue>
    </source>
</reference>
<comment type="catalytic activity">
    <reaction evidence="15">
        <text>an adenylyl-uridine-RNA = a 3'-end 2',3'-cyclophospho-AMP-RNA + a 5'-end dephospho-uridine-RNA</text>
        <dbReference type="Rhea" id="RHEA:81383"/>
        <dbReference type="Rhea" id="RHEA-COMP:17356"/>
        <dbReference type="Rhea" id="RHEA-COMP:19675"/>
        <dbReference type="Rhea" id="RHEA-COMP:19676"/>
        <dbReference type="ChEBI" id="CHEBI:173224"/>
        <dbReference type="ChEBI" id="CHEBI:231879"/>
        <dbReference type="ChEBI" id="CHEBI:231881"/>
    </reaction>
    <physiologicalReaction direction="left-to-right" evidence="15">
        <dbReference type="Rhea" id="RHEA:81384"/>
    </physiologicalReaction>
</comment>
<dbReference type="AlphaFoldDB" id="A0ABD0WLX7"/>
<evidence type="ECO:0000256" key="3">
    <source>
        <dbReference type="ARBA" id="ARBA00004613"/>
    </source>
</evidence>
<keyword evidence="8" id="KW-0378">Hydrolase</keyword>
<proteinExistence type="inferred from homology"/>
<evidence type="ECO:0000256" key="9">
    <source>
        <dbReference type="ARBA" id="ARBA00022824"/>
    </source>
</evidence>
<dbReference type="InterPro" id="IPR033697">
    <property type="entry name" value="Ribonuclease_T2_eukaryotic"/>
</dbReference>
<keyword evidence="13" id="KW-0456">Lyase</keyword>
<evidence type="ECO:0000256" key="11">
    <source>
        <dbReference type="ARBA" id="ARBA00023180"/>
    </source>
</evidence>
<dbReference type="CDD" id="cd01061">
    <property type="entry name" value="RNase_T2_euk"/>
    <property type="match status" value="1"/>
</dbReference>
<dbReference type="GO" id="GO:0005576">
    <property type="term" value="C:extracellular region"/>
    <property type="evidence" value="ECO:0007669"/>
    <property type="project" value="UniProtKB-SubCell"/>
</dbReference>
<keyword evidence="20" id="KW-1185">Reference proteome</keyword>
<protein>
    <submittedName>
        <fullName evidence="19">Uncharacterized protein</fullName>
    </submittedName>
</protein>
<keyword evidence="9" id="KW-0256">Endoplasmic reticulum</keyword>
<feature type="active site" evidence="16">
    <location>
        <position position="57"/>
    </location>
</feature>
<feature type="active site" evidence="16">
    <location>
        <position position="108"/>
    </location>
</feature>
<dbReference type="EMBL" id="JAGEUA010000010">
    <property type="protein sequence ID" value="KAL0964672.1"/>
    <property type="molecule type" value="Genomic_DNA"/>
</dbReference>
<evidence type="ECO:0000256" key="4">
    <source>
        <dbReference type="ARBA" id="ARBA00007469"/>
    </source>
</evidence>
<evidence type="ECO:0000256" key="15">
    <source>
        <dbReference type="ARBA" id="ARBA00052670"/>
    </source>
</evidence>
<evidence type="ECO:0000256" key="6">
    <source>
        <dbReference type="ARBA" id="ARBA00022722"/>
    </source>
</evidence>
<keyword evidence="6" id="KW-0540">Nuclease</keyword>
<keyword evidence="18" id="KW-0732">Signal</keyword>
<evidence type="ECO:0000313" key="19">
    <source>
        <dbReference type="EMBL" id="KAL0964672.1"/>
    </source>
</evidence>
<sequence length="243" mass="28359">MKSLARALLCLACGLMTSSFMHAPSPMWSKLILTYHWPTTFCSMEHCHSTFDYWTLHGLWTDIGQECNSSWHFNKTLIQDLLPDLLRFWPDLRNPASSSFWKYEWNKHGTCAAKAESLNSQHKYFDKALELYKKMALNDLLNRSNIVPSKAYYTFDHIEGAIFNFYTVKTKIQCNFPEGQNFQMLGQIEICFNSDFQLEDCVHSERDTVNHIDFLNDKQSGLRVCDHTTPVYYPPLKEKTSLK</sequence>
<keyword evidence="7" id="KW-0255">Endonuclease</keyword>
<comment type="caution">
    <text evidence="19">The sequence shown here is derived from an EMBL/GenBank/DDBJ whole genome shotgun (WGS) entry which is preliminary data.</text>
</comment>
<dbReference type="Pfam" id="PF00445">
    <property type="entry name" value="Ribonuclease_T2"/>
    <property type="match status" value="1"/>
</dbReference>
<evidence type="ECO:0000256" key="16">
    <source>
        <dbReference type="PIRSR" id="PIRSR633697-1"/>
    </source>
</evidence>
<keyword evidence="5" id="KW-0964">Secreted</keyword>
<evidence type="ECO:0000256" key="14">
    <source>
        <dbReference type="ARBA" id="ARBA00051280"/>
    </source>
</evidence>
<dbReference type="GO" id="GO:0006401">
    <property type="term" value="P:RNA catabolic process"/>
    <property type="evidence" value="ECO:0007669"/>
    <property type="project" value="UniProtKB-ARBA"/>
</dbReference>
<evidence type="ECO:0000256" key="13">
    <source>
        <dbReference type="ARBA" id="ARBA00023239"/>
    </source>
</evidence>
<dbReference type="FunFam" id="3.90.730.10:FF:000001">
    <property type="entry name" value="Ribonuclease T2"/>
    <property type="match status" value="1"/>
</dbReference>
<evidence type="ECO:0000256" key="7">
    <source>
        <dbReference type="ARBA" id="ARBA00022759"/>
    </source>
</evidence>
<comment type="similarity">
    <text evidence="4 17">Belongs to the RNase T2 family.</text>
</comment>
<dbReference type="GO" id="GO:0016787">
    <property type="term" value="F:hydrolase activity"/>
    <property type="evidence" value="ECO:0007669"/>
    <property type="project" value="UniProtKB-KW"/>
</dbReference>
<dbReference type="PANTHER" id="PTHR11240">
    <property type="entry name" value="RIBONUCLEASE T2"/>
    <property type="match status" value="1"/>
</dbReference>
<feature type="signal peptide" evidence="18">
    <location>
        <begin position="1"/>
        <end position="23"/>
    </location>
</feature>
<dbReference type="Proteomes" id="UP001557470">
    <property type="component" value="Unassembled WGS sequence"/>
</dbReference>
<evidence type="ECO:0000256" key="18">
    <source>
        <dbReference type="SAM" id="SignalP"/>
    </source>
</evidence>
<feature type="active site" evidence="16">
    <location>
        <position position="104"/>
    </location>
</feature>
<evidence type="ECO:0000256" key="1">
    <source>
        <dbReference type="ARBA" id="ARBA00004227"/>
    </source>
</evidence>
<evidence type="ECO:0000256" key="17">
    <source>
        <dbReference type="RuleBase" id="RU004328"/>
    </source>
</evidence>
<dbReference type="GO" id="GO:0043202">
    <property type="term" value="C:lysosomal lumen"/>
    <property type="evidence" value="ECO:0007669"/>
    <property type="project" value="UniProtKB-SubCell"/>
</dbReference>
<dbReference type="InterPro" id="IPR036430">
    <property type="entry name" value="RNase_T2-like_sf"/>
</dbReference>
<dbReference type="SUPFAM" id="SSF55895">
    <property type="entry name" value="Ribonuclease Rh-like"/>
    <property type="match status" value="1"/>
</dbReference>
<evidence type="ECO:0000256" key="2">
    <source>
        <dbReference type="ARBA" id="ARBA00004319"/>
    </source>
</evidence>
<evidence type="ECO:0000256" key="8">
    <source>
        <dbReference type="ARBA" id="ARBA00022801"/>
    </source>
</evidence>
<dbReference type="PANTHER" id="PTHR11240:SF22">
    <property type="entry name" value="RIBONUCLEASE T2"/>
    <property type="match status" value="1"/>
</dbReference>